<name>A0A0L0NUK0_CANAR</name>
<feature type="compositionally biased region" description="Basic residues" evidence="1">
    <location>
        <begin position="53"/>
        <end position="63"/>
    </location>
</feature>
<sequence>MISRGLLRGVRMYSTAGENKELALFLSDLMKRIDKITSQKPNLKQNNEEKNKPTKTRLSKQKGKSLNANKNAGGEASKSAKPRFARPVQKNVKISVSDHPLSSNVFSLMDEGNFKRRSSGERRSDGQSRGQRSDQKGKQRLESRPQKHTGPRPQERSQDGQERRPRLQNRRNTSRDASNKSSRPRSFVSREAKVDVEASSEVTSKEVEPEVRKPSINGDTFFYGKSAASLFGTSSRVSAVAKETLLKSRYPYKLPKLIIDSVTPGIHGNKFLLQKDWNLDVNPEELKGRLNEVVKGQTEKLTVDKKKTPQNILPAMEAAAQQLVKNGTYSMAQKKMVLDAASGFTSPKQLLENAHWLK</sequence>
<feature type="compositionally biased region" description="Basic and acidic residues" evidence="1">
    <location>
        <begin position="153"/>
        <end position="165"/>
    </location>
</feature>
<accession>A0A0L0NUK0</accession>
<dbReference type="VEuPathDB" id="FungiDB:CJJ07_003180"/>
<dbReference type="VEuPathDB" id="FungiDB:CJJ09_001980"/>
<organism evidence="2 3">
    <name type="scientific">Candidozyma auris</name>
    <name type="common">Yeast</name>
    <name type="synonym">Candida auris</name>
    <dbReference type="NCBI Taxonomy" id="498019"/>
    <lineage>
        <taxon>Eukaryota</taxon>
        <taxon>Fungi</taxon>
        <taxon>Dikarya</taxon>
        <taxon>Ascomycota</taxon>
        <taxon>Saccharomycotina</taxon>
        <taxon>Pichiomycetes</taxon>
        <taxon>Metschnikowiaceae</taxon>
        <taxon>Candidozyma</taxon>
    </lineage>
</organism>
<dbReference type="VEuPathDB" id="FungiDB:CJI97_000026"/>
<dbReference type="AlphaFoldDB" id="A0A0L0NUK0"/>
<evidence type="ECO:0000256" key="1">
    <source>
        <dbReference type="SAM" id="MobiDB-lite"/>
    </source>
</evidence>
<feature type="compositionally biased region" description="Basic and acidic residues" evidence="1">
    <location>
        <begin position="112"/>
        <end position="145"/>
    </location>
</feature>
<feature type="region of interest" description="Disordered" evidence="1">
    <location>
        <begin position="36"/>
        <end position="211"/>
    </location>
</feature>
<dbReference type="Proteomes" id="UP000037122">
    <property type="component" value="Unassembled WGS sequence"/>
</dbReference>
<evidence type="ECO:0000313" key="2">
    <source>
        <dbReference type="EMBL" id="KND97345.1"/>
    </source>
</evidence>
<dbReference type="VEuPathDB" id="FungiDB:QG37_05719"/>
<dbReference type="VEuPathDB" id="FungiDB:CJI96_0001456"/>
<evidence type="ECO:0000313" key="3">
    <source>
        <dbReference type="Proteomes" id="UP000037122"/>
    </source>
</evidence>
<dbReference type="EMBL" id="LGST01000041">
    <property type="protein sequence ID" value="KND97345.1"/>
    <property type="molecule type" value="Genomic_DNA"/>
</dbReference>
<proteinExistence type="predicted"/>
<reference evidence="3" key="1">
    <citation type="journal article" date="2015" name="BMC Genomics">
        <title>Draft genome of a commonly misdiagnosed multidrug resistant pathogen Candida auris.</title>
        <authorList>
            <person name="Chatterjee S."/>
            <person name="Alampalli S.V."/>
            <person name="Nageshan R.K."/>
            <person name="Chettiar S.T."/>
            <person name="Joshi S."/>
            <person name="Tatu U.S."/>
        </authorList>
    </citation>
    <scope>NUCLEOTIDE SEQUENCE [LARGE SCALE GENOMIC DNA]</scope>
    <source>
        <strain evidence="3">6684</strain>
    </source>
</reference>
<protein>
    <submittedName>
        <fullName evidence="2">Uncharacterized protein</fullName>
    </submittedName>
</protein>
<dbReference type="VEuPathDB" id="FungiDB:B9J08_000019"/>
<comment type="caution">
    <text evidence="2">The sequence shown here is derived from an EMBL/GenBank/DDBJ whole genome shotgun (WGS) entry which is preliminary data.</text>
</comment>
<gene>
    <name evidence="2" type="ORF">QG37_05719</name>
</gene>